<dbReference type="InterPro" id="IPR023753">
    <property type="entry name" value="FAD/NAD-binding_dom"/>
</dbReference>
<evidence type="ECO:0000256" key="3">
    <source>
        <dbReference type="ARBA" id="ARBA00022827"/>
    </source>
</evidence>
<feature type="domain" description="FAD/NAD(P)-binding" evidence="5">
    <location>
        <begin position="6"/>
        <end position="311"/>
    </location>
</feature>
<keyword evidence="2" id="KW-0285">Flavoprotein</keyword>
<keyword evidence="4" id="KW-0560">Oxidoreductase</keyword>
<evidence type="ECO:0000313" key="7">
    <source>
        <dbReference type="Proteomes" id="UP001310594"/>
    </source>
</evidence>
<comment type="caution">
    <text evidence="6">The sequence shown here is derived from an EMBL/GenBank/DDBJ whole genome shotgun (WGS) entry which is preliminary data.</text>
</comment>
<evidence type="ECO:0000256" key="2">
    <source>
        <dbReference type="ARBA" id="ARBA00022630"/>
    </source>
</evidence>
<dbReference type="InterPro" id="IPR036188">
    <property type="entry name" value="FAD/NAD-bd_sf"/>
</dbReference>
<evidence type="ECO:0000313" key="6">
    <source>
        <dbReference type="EMBL" id="KAK5693942.1"/>
    </source>
</evidence>
<sequence length="393" mass="41984">MSETRNIVVLGLSFGGLSAAHYLCKHVLPQLKNSKDAKYELHLVDPSTHFWWHIAAPRELVSVREMPHDKCFVPSMDGFKQYSGLKDLIHFHQGSAAGLDTNARTVAIKGPDGTQALPYHALVIATGVRSPSPLTTLQGEHKISMKALDDMNVKLASAKHIVIAGGGPIGVETAGEIASHLNGKAKITLIAGSDRLLHQLNASRAKKAQTMLEKAGVTVIYGTKATGSQEVSDGKTEVTLDNGETLTADVYIPAIGVSPNTEFLPENLKSKNGYVATNQSTLRVDAAGPRVYSIGDVSGVNHGGVLLLQAAMPALGANMAHDLFAEDKVGSFAERKYVRKDTETQLVPIGPKTGVGAFNGWGMPGFAIAMIKGKDYFLSTMPDFTEGRKYVKA</sequence>
<dbReference type="GO" id="GO:0004174">
    <property type="term" value="F:electron-transferring-flavoprotein dehydrogenase activity"/>
    <property type="evidence" value="ECO:0007669"/>
    <property type="project" value="TreeGrafter"/>
</dbReference>
<dbReference type="PRINTS" id="PR00411">
    <property type="entry name" value="PNDRDTASEI"/>
</dbReference>
<dbReference type="SUPFAM" id="SSF51905">
    <property type="entry name" value="FAD/NAD(P)-binding domain"/>
    <property type="match status" value="1"/>
</dbReference>
<dbReference type="Proteomes" id="UP001310594">
    <property type="component" value="Unassembled WGS sequence"/>
</dbReference>
<evidence type="ECO:0000256" key="4">
    <source>
        <dbReference type="ARBA" id="ARBA00023002"/>
    </source>
</evidence>
<gene>
    <name evidence="6" type="ORF">LTR97_009559</name>
</gene>
<evidence type="ECO:0000256" key="1">
    <source>
        <dbReference type="ARBA" id="ARBA00006442"/>
    </source>
</evidence>
<accession>A0AAN7W493</accession>
<keyword evidence="3" id="KW-0274">FAD</keyword>
<reference evidence="6" key="1">
    <citation type="submission" date="2023-08" db="EMBL/GenBank/DDBJ databases">
        <title>Black Yeasts Isolated from many extreme environments.</title>
        <authorList>
            <person name="Coleine C."/>
            <person name="Stajich J.E."/>
            <person name="Selbmann L."/>
        </authorList>
    </citation>
    <scope>NUCLEOTIDE SEQUENCE</scope>
    <source>
        <strain evidence="6">CCFEE 5810</strain>
    </source>
</reference>
<dbReference type="PRINTS" id="PR00368">
    <property type="entry name" value="FADPNR"/>
</dbReference>
<proteinExistence type="inferred from homology"/>
<evidence type="ECO:0000259" key="5">
    <source>
        <dbReference type="Pfam" id="PF07992"/>
    </source>
</evidence>
<organism evidence="6 7">
    <name type="scientific">Elasticomyces elasticus</name>
    <dbReference type="NCBI Taxonomy" id="574655"/>
    <lineage>
        <taxon>Eukaryota</taxon>
        <taxon>Fungi</taxon>
        <taxon>Dikarya</taxon>
        <taxon>Ascomycota</taxon>
        <taxon>Pezizomycotina</taxon>
        <taxon>Dothideomycetes</taxon>
        <taxon>Dothideomycetidae</taxon>
        <taxon>Mycosphaerellales</taxon>
        <taxon>Teratosphaeriaceae</taxon>
        <taxon>Elasticomyces</taxon>
    </lineage>
</organism>
<comment type="similarity">
    <text evidence="1">Belongs to the FAD-dependent oxidoreductase family.</text>
</comment>
<protein>
    <recommendedName>
        <fullName evidence="5">FAD/NAD(P)-binding domain-containing protein</fullName>
    </recommendedName>
</protein>
<dbReference type="PANTHER" id="PTHR43735:SF3">
    <property type="entry name" value="FERROPTOSIS SUPPRESSOR PROTEIN 1"/>
    <property type="match status" value="1"/>
</dbReference>
<name>A0AAN7W493_9PEZI</name>
<dbReference type="AlphaFoldDB" id="A0AAN7W493"/>
<dbReference type="GO" id="GO:0005737">
    <property type="term" value="C:cytoplasm"/>
    <property type="evidence" value="ECO:0007669"/>
    <property type="project" value="TreeGrafter"/>
</dbReference>
<dbReference type="Pfam" id="PF07992">
    <property type="entry name" value="Pyr_redox_2"/>
    <property type="match status" value="1"/>
</dbReference>
<dbReference type="EMBL" id="JAVRQU010000016">
    <property type="protein sequence ID" value="KAK5693942.1"/>
    <property type="molecule type" value="Genomic_DNA"/>
</dbReference>
<dbReference type="Gene3D" id="3.50.50.100">
    <property type="match status" value="1"/>
</dbReference>
<dbReference type="PANTHER" id="PTHR43735">
    <property type="entry name" value="APOPTOSIS-INDUCING FACTOR 1"/>
    <property type="match status" value="1"/>
</dbReference>
<dbReference type="GO" id="GO:0050660">
    <property type="term" value="F:flavin adenine dinucleotide binding"/>
    <property type="evidence" value="ECO:0007669"/>
    <property type="project" value="TreeGrafter"/>
</dbReference>